<gene>
    <name evidence="1" type="ORF">BC751_4299</name>
</gene>
<comment type="caution">
    <text evidence="1">The sequence shown here is derived from an EMBL/GenBank/DDBJ whole genome shotgun (WGS) entry which is preliminary data.</text>
</comment>
<proteinExistence type="predicted"/>
<sequence length="164" mass="18814">MKTKNLPEEVMVYYTERNASTRLWYQQPIDEINEMLKNLSEKELSEPAIIASDGSGYPLDKFVELGSPYSFILIRPDLSYYNTKLPLSAPQMFSIVLTISHGDPVFEHIYSTISKGIEENIPQFKALLADQSQVTFKKKITCLIYIFHRTVKITGNEGKQLLFL</sequence>
<organism evidence="1 2">
    <name type="scientific">Cecembia calidifontis</name>
    <dbReference type="NCBI Taxonomy" id="1187080"/>
    <lineage>
        <taxon>Bacteria</taxon>
        <taxon>Pseudomonadati</taxon>
        <taxon>Bacteroidota</taxon>
        <taxon>Cytophagia</taxon>
        <taxon>Cytophagales</taxon>
        <taxon>Cyclobacteriaceae</taxon>
        <taxon>Cecembia</taxon>
    </lineage>
</organism>
<dbReference type="RefSeq" id="WP_130277298.1">
    <property type="nucleotide sequence ID" value="NZ_SGXG01000001.1"/>
</dbReference>
<name>A0A4Q7PE23_9BACT</name>
<evidence type="ECO:0000313" key="1">
    <source>
        <dbReference type="EMBL" id="RZS98634.1"/>
    </source>
</evidence>
<evidence type="ECO:0000313" key="2">
    <source>
        <dbReference type="Proteomes" id="UP000292209"/>
    </source>
</evidence>
<dbReference type="EMBL" id="SGXG01000001">
    <property type="protein sequence ID" value="RZS98634.1"/>
    <property type="molecule type" value="Genomic_DNA"/>
</dbReference>
<keyword evidence="2" id="KW-1185">Reference proteome</keyword>
<dbReference type="OrthoDB" id="944930at2"/>
<dbReference type="Proteomes" id="UP000292209">
    <property type="component" value="Unassembled WGS sequence"/>
</dbReference>
<protein>
    <submittedName>
        <fullName evidence="1">Uncharacterized protein</fullName>
    </submittedName>
</protein>
<dbReference type="AlphaFoldDB" id="A0A4Q7PE23"/>
<accession>A0A4Q7PE23</accession>
<reference evidence="1 2" key="1">
    <citation type="submission" date="2019-02" db="EMBL/GenBank/DDBJ databases">
        <title>Genomic Encyclopedia of Archaeal and Bacterial Type Strains, Phase II (KMG-II): from individual species to whole genera.</title>
        <authorList>
            <person name="Goeker M."/>
        </authorList>
    </citation>
    <scope>NUCLEOTIDE SEQUENCE [LARGE SCALE GENOMIC DNA]</scope>
    <source>
        <strain evidence="1 2">DSM 21411</strain>
    </source>
</reference>